<accession>A0A543E2H8</accession>
<evidence type="ECO:0000313" key="2">
    <source>
        <dbReference type="EMBL" id="TQM15801.1"/>
    </source>
</evidence>
<gene>
    <name evidence="2" type="ORF">FB558_2594</name>
</gene>
<reference evidence="2 3" key="1">
    <citation type="submission" date="2019-06" db="EMBL/GenBank/DDBJ databases">
        <title>Sequencing the genomes of 1000 actinobacteria strains.</title>
        <authorList>
            <person name="Klenk H.-P."/>
        </authorList>
    </citation>
    <scope>NUCLEOTIDE SEQUENCE [LARGE SCALE GENOMIC DNA]</scope>
    <source>
        <strain evidence="2 3">DSM 45301</strain>
    </source>
</reference>
<evidence type="ECO:0000313" key="3">
    <source>
        <dbReference type="Proteomes" id="UP000315677"/>
    </source>
</evidence>
<dbReference type="OrthoDB" id="3541120at2"/>
<feature type="transmembrane region" description="Helical" evidence="1">
    <location>
        <begin position="94"/>
        <end position="114"/>
    </location>
</feature>
<keyword evidence="1" id="KW-0812">Transmembrane</keyword>
<name>A0A543E2H8_9PSEU</name>
<feature type="transmembrane region" description="Helical" evidence="1">
    <location>
        <begin position="53"/>
        <end position="73"/>
    </location>
</feature>
<protein>
    <submittedName>
        <fullName evidence="2">Uncharacterized protein</fullName>
    </submittedName>
</protein>
<evidence type="ECO:0000256" key="1">
    <source>
        <dbReference type="SAM" id="Phobius"/>
    </source>
</evidence>
<keyword evidence="1" id="KW-0472">Membrane</keyword>
<dbReference type="RefSeq" id="WP_142052156.1">
    <property type="nucleotide sequence ID" value="NZ_VFPA01000001.1"/>
</dbReference>
<keyword evidence="3" id="KW-1185">Reference proteome</keyword>
<keyword evidence="1" id="KW-1133">Transmembrane helix</keyword>
<comment type="caution">
    <text evidence="2">The sequence shown here is derived from an EMBL/GenBank/DDBJ whole genome shotgun (WGS) entry which is preliminary data.</text>
</comment>
<dbReference type="AlphaFoldDB" id="A0A543E2H8"/>
<proteinExistence type="predicted"/>
<feature type="transmembrane region" description="Helical" evidence="1">
    <location>
        <begin position="121"/>
        <end position="139"/>
    </location>
</feature>
<dbReference type="Proteomes" id="UP000315677">
    <property type="component" value="Unassembled WGS sequence"/>
</dbReference>
<sequence>MSGTPELDRVADARRKLAAHAGFPRSYWVVYGLVLVLSAGLPVWVSYLPSDGWVYVSWAIAVLGVGSAVYAMVRRRRSGVYLSRRISAYPTAHRIWLAGLVVTFGGFVGIQQLVEHGHRDIALYVLAPLAVVVFVAQVATRSAMRADIEAGRVTS</sequence>
<organism evidence="2 3">
    <name type="scientific">Pseudonocardia kunmingensis</name>
    <dbReference type="NCBI Taxonomy" id="630975"/>
    <lineage>
        <taxon>Bacteria</taxon>
        <taxon>Bacillati</taxon>
        <taxon>Actinomycetota</taxon>
        <taxon>Actinomycetes</taxon>
        <taxon>Pseudonocardiales</taxon>
        <taxon>Pseudonocardiaceae</taxon>
        <taxon>Pseudonocardia</taxon>
    </lineage>
</organism>
<feature type="transmembrane region" description="Helical" evidence="1">
    <location>
        <begin position="26"/>
        <end position="47"/>
    </location>
</feature>
<dbReference type="EMBL" id="VFPA01000001">
    <property type="protein sequence ID" value="TQM15801.1"/>
    <property type="molecule type" value="Genomic_DNA"/>
</dbReference>